<dbReference type="SMART" id="SM00062">
    <property type="entry name" value="PBPb"/>
    <property type="match status" value="1"/>
</dbReference>
<evidence type="ECO:0000256" key="1">
    <source>
        <dbReference type="ARBA" id="ARBA00022729"/>
    </source>
</evidence>
<evidence type="ECO:0000259" key="2">
    <source>
        <dbReference type="SMART" id="SM00062"/>
    </source>
</evidence>
<evidence type="ECO:0000313" key="4">
    <source>
        <dbReference type="Proteomes" id="UP001597286"/>
    </source>
</evidence>
<dbReference type="Proteomes" id="UP001597286">
    <property type="component" value="Unassembled WGS sequence"/>
</dbReference>
<dbReference type="RefSeq" id="WP_378485955.1">
    <property type="nucleotide sequence ID" value="NZ_JBHUFB010000010.1"/>
</dbReference>
<reference evidence="4" key="1">
    <citation type="journal article" date="2019" name="Int. J. Syst. Evol. Microbiol.">
        <title>The Global Catalogue of Microorganisms (GCM) 10K type strain sequencing project: providing services to taxonomists for standard genome sequencing and annotation.</title>
        <authorList>
            <consortium name="The Broad Institute Genomics Platform"/>
            <consortium name="The Broad Institute Genome Sequencing Center for Infectious Disease"/>
            <person name="Wu L."/>
            <person name="Ma J."/>
        </authorList>
    </citation>
    <scope>NUCLEOTIDE SEQUENCE [LARGE SCALE GENOMIC DNA]</scope>
    <source>
        <strain evidence="4">DT72</strain>
    </source>
</reference>
<dbReference type="PANTHER" id="PTHR35936:SF17">
    <property type="entry name" value="ARGININE-BINDING EXTRACELLULAR PROTEIN ARTP"/>
    <property type="match status" value="1"/>
</dbReference>
<dbReference type="EMBL" id="JBHUFB010000010">
    <property type="protein sequence ID" value="MFD1812898.1"/>
    <property type="molecule type" value="Genomic_DNA"/>
</dbReference>
<gene>
    <name evidence="3" type="ORF">ACFSJG_11780</name>
</gene>
<proteinExistence type="predicted"/>
<dbReference type="PANTHER" id="PTHR35936">
    <property type="entry name" value="MEMBRANE-BOUND LYTIC MUREIN TRANSGLYCOSYLASE F"/>
    <property type="match status" value="1"/>
</dbReference>
<organism evidence="3 4">
    <name type="scientific">Rhodococcus gannanensis</name>
    <dbReference type="NCBI Taxonomy" id="1960308"/>
    <lineage>
        <taxon>Bacteria</taxon>
        <taxon>Bacillati</taxon>
        <taxon>Actinomycetota</taxon>
        <taxon>Actinomycetes</taxon>
        <taxon>Mycobacteriales</taxon>
        <taxon>Nocardiaceae</taxon>
        <taxon>Rhodococcus</taxon>
    </lineage>
</organism>
<dbReference type="InterPro" id="IPR001638">
    <property type="entry name" value="Solute-binding_3/MltF_N"/>
</dbReference>
<protein>
    <submittedName>
        <fullName evidence="3">ABC transporter substrate-binding protein</fullName>
    </submittedName>
</protein>
<sequence>MPVEGTTWVRRQSRRVRLFGALAAVTVAVSACVHNSEGLVPPDTVHVTRVDEIAAQVPPSVAASGRLRIGVNVPYAPNEFKDENGNIVGFDVDLMEAVTSVLGLRAEFVQADFDKIIPAVQAGTFDLGMSSFTDTVERQKSVDFVDYYMAGVQWAQQTGEAVDPGDACGLRVGVQTTTYEDIDEVPAKSDACVAAGKPAIKKIKYDSQDDVSNALILGRIDAMSADSPVTAYAIKRSDGRLEPSGEQFDSAPYGWAVAKGSPLAPVLQQALQHLIDTGDYQQIADNWGVGSGTVTTAQINGATS</sequence>
<keyword evidence="4" id="KW-1185">Reference proteome</keyword>
<accession>A0ABW4P459</accession>
<dbReference type="SUPFAM" id="SSF53850">
    <property type="entry name" value="Periplasmic binding protein-like II"/>
    <property type="match status" value="1"/>
</dbReference>
<dbReference type="Gene3D" id="3.40.190.10">
    <property type="entry name" value="Periplasmic binding protein-like II"/>
    <property type="match status" value="2"/>
</dbReference>
<comment type="caution">
    <text evidence="3">The sequence shown here is derived from an EMBL/GenBank/DDBJ whole genome shotgun (WGS) entry which is preliminary data.</text>
</comment>
<dbReference type="CDD" id="cd01004">
    <property type="entry name" value="PBP2_MidA_like"/>
    <property type="match status" value="1"/>
</dbReference>
<name>A0ABW4P459_9NOCA</name>
<dbReference type="Pfam" id="PF00497">
    <property type="entry name" value="SBP_bac_3"/>
    <property type="match status" value="1"/>
</dbReference>
<feature type="domain" description="Solute-binding protein family 3/N-terminal" evidence="2">
    <location>
        <begin position="66"/>
        <end position="291"/>
    </location>
</feature>
<keyword evidence="1" id="KW-0732">Signal</keyword>
<evidence type="ECO:0000313" key="3">
    <source>
        <dbReference type="EMBL" id="MFD1812898.1"/>
    </source>
</evidence>